<keyword evidence="3" id="KW-1185">Reference proteome</keyword>
<feature type="domain" description="CHAT" evidence="1">
    <location>
        <begin position="82"/>
        <end position="322"/>
    </location>
</feature>
<organism evidence="2 3">
    <name type="scientific">Actinokineospora auranticolor</name>
    <dbReference type="NCBI Taxonomy" id="155976"/>
    <lineage>
        <taxon>Bacteria</taxon>
        <taxon>Bacillati</taxon>
        <taxon>Actinomycetota</taxon>
        <taxon>Actinomycetes</taxon>
        <taxon>Pseudonocardiales</taxon>
        <taxon>Pseudonocardiaceae</taxon>
        <taxon>Actinokineospora</taxon>
    </lineage>
</organism>
<dbReference type="InterPro" id="IPR024983">
    <property type="entry name" value="CHAT_dom"/>
</dbReference>
<sequence>MVTAPTVQLTMVDAGDLYLSWRWEHALDEPRALVLPRELIQGALAELAAATPSPLPGETAEQALTRALTQGPLVDRDREIALAELLSRTLLPHGLATELNAVITQGARPHLRIRPSPSTARVPWEALRVDVGQRTVHCADVSVLPPATVRNAPGRLVSAFDPQGTVVGVLDPRVPGFADASALGSVLGPVAPGSPLDALAAAHGLRRDDLDRATLQSALVDAARFLYVGHVTTGDHALDARLHLCCTADTPGQARPIGAHRPLTAADLALAPWRFPNRVALIACESGGDTRFAEPAGLVAALVRGGAEYVVSTRWTLPTDSGMAHLVPGHPGTPALPDVVVAVDAATATPDPVTALNAWQRDQATRWEATGDPVHSPVLWAAFSTSWAPAPRA</sequence>
<name>A0A2S6GPR1_9PSEU</name>
<evidence type="ECO:0000313" key="2">
    <source>
        <dbReference type="EMBL" id="PPK67214.1"/>
    </source>
</evidence>
<proteinExistence type="predicted"/>
<comment type="caution">
    <text evidence="2">The sequence shown here is derived from an EMBL/GenBank/DDBJ whole genome shotgun (WGS) entry which is preliminary data.</text>
</comment>
<evidence type="ECO:0000313" key="3">
    <source>
        <dbReference type="Proteomes" id="UP000239203"/>
    </source>
</evidence>
<dbReference type="Proteomes" id="UP000239203">
    <property type="component" value="Unassembled WGS sequence"/>
</dbReference>
<dbReference type="EMBL" id="PTIX01000008">
    <property type="protein sequence ID" value="PPK67214.1"/>
    <property type="molecule type" value="Genomic_DNA"/>
</dbReference>
<reference evidence="2 3" key="1">
    <citation type="submission" date="2018-02" db="EMBL/GenBank/DDBJ databases">
        <title>Genomic Encyclopedia of Archaeal and Bacterial Type Strains, Phase II (KMG-II): from individual species to whole genera.</title>
        <authorList>
            <person name="Goeker M."/>
        </authorList>
    </citation>
    <scope>NUCLEOTIDE SEQUENCE [LARGE SCALE GENOMIC DNA]</scope>
    <source>
        <strain evidence="2 3">YU 961-1</strain>
    </source>
</reference>
<dbReference type="Pfam" id="PF12770">
    <property type="entry name" value="CHAT"/>
    <property type="match status" value="1"/>
</dbReference>
<gene>
    <name evidence="2" type="ORF">CLV40_108212</name>
</gene>
<dbReference type="AlphaFoldDB" id="A0A2S6GPR1"/>
<accession>A0A2S6GPR1</accession>
<protein>
    <submittedName>
        <fullName evidence="2">CHAT domain-containing protein</fullName>
    </submittedName>
</protein>
<evidence type="ECO:0000259" key="1">
    <source>
        <dbReference type="Pfam" id="PF12770"/>
    </source>
</evidence>